<dbReference type="RefSeq" id="WP_176929731.1">
    <property type="nucleotide sequence ID" value="NZ_FNET01000009.1"/>
</dbReference>
<reference evidence="3" key="1">
    <citation type="submission" date="2016-10" db="EMBL/GenBank/DDBJ databases">
        <authorList>
            <person name="Varghese N."/>
            <person name="Submissions S."/>
        </authorList>
    </citation>
    <scope>NUCLEOTIDE SEQUENCE [LARGE SCALE GENOMIC DNA]</scope>
    <source>
        <strain evidence="3">DSM 44796</strain>
    </source>
</reference>
<accession>A0A1G9HXQ3</accession>
<dbReference type="EMBL" id="FNET01000009">
    <property type="protein sequence ID" value="SDL17605.1"/>
    <property type="molecule type" value="Genomic_DNA"/>
</dbReference>
<organism evidence="2 3">
    <name type="scientific">Lentzea albidocapillata subsp. violacea</name>
    <dbReference type="NCBI Taxonomy" id="128104"/>
    <lineage>
        <taxon>Bacteria</taxon>
        <taxon>Bacillati</taxon>
        <taxon>Actinomycetota</taxon>
        <taxon>Actinomycetes</taxon>
        <taxon>Pseudonocardiales</taxon>
        <taxon>Pseudonocardiaceae</taxon>
        <taxon>Lentzea</taxon>
    </lineage>
</organism>
<evidence type="ECO:0000313" key="3">
    <source>
        <dbReference type="Proteomes" id="UP000199682"/>
    </source>
</evidence>
<name>A0A1G9HXQ3_9PSEU</name>
<feature type="region of interest" description="Disordered" evidence="1">
    <location>
        <begin position="1"/>
        <end position="46"/>
    </location>
</feature>
<dbReference type="Proteomes" id="UP000199682">
    <property type="component" value="Unassembled WGS sequence"/>
</dbReference>
<dbReference type="AlphaFoldDB" id="A0A1G9HXQ3"/>
<sequence length="46" mass="4761">MTAPTPDTGDVVGHDAPDVTPEPITDPAHADYVEPFADATPVTEEA</sequence>
<gene>
    <name evidence="2" type="ORF">SAMN04488074_109199</name>
</gene>
<evidence type="ECO:0000256" key="1">
    <source>
        <dbReference type="SAM" id="MobiDB-lite"/>
    </source>
</evidence>
<evidence type="ECO:0000313" key="2">
    <source>
        <dbReference type="EMBL" id="SDL17605.1"/>
    </source>
</evidence>
<proteinExistence type="predicted"/>
<protein>
    <submittedName>
        <fullName evidence="2">Uncharacterized protein</fullName>
    </submittedName>
</protein>